<feature type="domain" description="WRKY" evidence="7">
    <location>
        <begin position="137"/>
        <end position="201"/>
    </location>
</feature>
<gene>
    <name evidence="8" type="ORF">Scaly_2657600</name>
</gene>
<dbReference type="SMART" id="SM00774">
    <property type="entry name" value="WRKY"/>
    <property type="match status" value="1"/>
</dbReference>
<keyword evidence="4" id="KW-0804">Transcription</keyword>
<dbReference type="SUPFAM" id="SSF118290">
    <property type="entry name" value="WRKY DNA-binding domain"/>
    <property type="match status" value="1"/>
</dbReference>
<organism evidence="8">
    <name type="scientific">Sesamum calycinum</name>
    <dbReference type="NCBI Taxonomy" id="2727403"/>
    <lineage>
        <taxon>Eukaryota</taxon>
        <taxon>Viridiplantae</taxon>
        <taxon>Streptophyta</taxon>
        <taxon>Embryophyta</taxon>
        <taxon>Tracheophyta</taxon>
        <taxon>Spermatophyta</taxon>
        <taxon>Magnoliopsida</taxon>
        <taxon>eudicotyledons</taxon>
        <taxon>Gunneridae</taxon>
        <taxon>Pentapetalae</taxon>
        <taxon>asterids</taxon>
        <taxon>lamiids</taxon>
        <taxon>Lamiales</taxon>
        <taxon>Pedaliaceae</taxon>
        <taxon>Sesamum</taxon>
    </lineage>
</organism>
<reference evidence="8" key="1">
    <citation type="submission" date="2020-06" db="EMBL/GenBank/DDBJ databases">
        <authorList>
            <person name="Li T."/>
            <person name="Hu X."/>
            <person name="Zhang T."/>
            <person name="Song X."/>
            <person name="Zhang H."/>
            <person name="Dai N."/>
            <person name="Sheng W."/>
            <person name="Hou X."/>
            <person name="Wei L."/>
        </authorList>
    </citation>
    <scope>NUCLEOTIDE SEQUENCE</scope>
    <source>
        <strain evidence="8">KEN8</strain>
        <tissue evidence="8">Leaf</tissue>
    </source>
</reference>
<feature type="compositionally biased region" description="Basic and acidic residues" evidence="6">
    <location>
        <begin position="17"/>
        <end position="29"/>
    </location>
</feature>
<evidence type="ECO:0000256" key="5">
    <source>
        <dbReference type="ARBA" id="ARBA00023242"/>
    </source>
</evidence>
<evidence type="ECO:0000256" key="1">
    <source>
        <dbReference type="ARBA" id="ARBA00004123"/>
    </source>
</evidence>
<sequence>MSGSQQSRTFASKSGVRRMEKGGSWDNRKSVIRALSEGMELANELKNQLHSNPTSTDHHQESAVLLQSIVSCYDNAILQLLHDRMPLSALGTILSSPTSEVSDRDSKDQFSKDFHKKRKMLPGRSESLQVRLCSGTGFEGQLDDGFNWRKYGQKDILGANHPRAYYRCTHRQKQGCLATKQVQPMDNDPSTVEVVYIGKHSCTQEKLKLKKENVAVQRKTAESQTFSQQMMIGIEPDVKVETPELDHQEQNFPSTLTEPENLETQFFSEGKDSVETSFSPPFFSPAMSESCFSLSPGQVNDFGFGHNFLGSEMDFSEIVAYPNTVTNSPLEDSGF</sequence>
<comment type="caution">
    <text evidence="8">The sequence shown here is derived from an EMBL/GenBank/DDBJ whole genome shotgun (WGS) entry which is preliminary data.</text>
</comment>
<evidence type="ECO:0000256" key="6">
    <source>
        <dbReference type="SAM" id="MobiDB-lite"/>
    </source>
</evidence>
<feature type="compositionally biased region" description="Polar residues" evidence="6">
    <location>
        <begin position="1"/>
        <end position="12"/>
    </location>
</feature>
<evidence type="ECO:0000313" key="8">
    <source>
        <dbReference type="EMBL" id="KAL0290808.1"/>
    </source>
</evidence>
<name>A0AAW2JAK2_9LAMI</name>
<dbReference type="PROSITE" id="PS50811">
    <property type="entry name" value="WRKY"/>
    <property type="match status" value="1"/>
</dbReference>
<dbReference type="GO" id="GO:0005634">
    <property type="term" value="C:nucleus"/>
    <property type="evidence" value="ECO:0007669"/>
    <property type="project" value="UniProtKB-SubCell"/>
</dbReference>
<dbReference type="InterPro" id="IPR044810">
    <property type="entry name" value="WRKY_plant"/>
</dbReference>
<dbReference type="InterPro" id="IPR036576">
    <property type="entry name" value="WRKY_dom_sf"/>
</dbReference>
<dbReference type="PANTHER" id="PTHR32096">
    <property type="entry name" value="WRKY TRANSCRIPTION FACTOR 30-RELATED-RELATED"/>
    <property type="match status" value="1"/>
</dbReference>
<keyword evidence="5" id="KW-0539">Nucleus</keyword>
<dbReference type="PANTHER" id="PTHR32096:SF36">
    <property type="entry name" value="WRKY TRANSCRIPTION FACTOR 41-RELATED"/>
    <property type="match status" value="1"/>
</dbReference>
<evidence type="ECO:0000259" key="7">
    <source>
        <dbReference type="PROSITE" id="PS50811"/>
    </source>
</evidence>
<dbReference type="GO" id="GO:0003700">
    <property type="term" value="F:DNA-binding transcription factor activity"/>
    <property type="evidence" value="ECO:0007669"/>
    <property type="project" value="InterPro"/>
</dbReference>
<keyword evidence="3" id="KW-0238">DNA-binding</keyword>
<comment type="subcellular location">
    <subcellularLocation>
        <location evidence="1">Nucleus</location>
    </subcellularLocation>
</comment>
<dbReference type="Pfam" id="PF03106">
    <property type="entry name" value="WRKY"/>
    <property type="match status" value="1"/>
</dbReference>
<keyword evidence="2" id="KW-0805">Transcription regulation</keyword>
<evidence type="ECO:0000256" key="3">
    <source>
        <dbReference type="ARBA" id="ARBA00023125"/>
    </source>
</evidence>
<protein>
    <submittedName>
        <fullName evidence="8">WRKY transcription factor 41</fullName>
    </submittedName>
</protein>
<feature type="region of interest" description="Disordered" evidence="6">
    <location>
        <begin position="1"/>
        <end position="29"/>
    </location>
</feature>
<dbReference type="GO" id="GO:0000976">
    <property type="term" value="F:transcription cis-regulatory region binding"/>
    <property type="evidence" value="ECO:0007669"/>
    <property type="project" value="TreeGrafter"/>
</dbReference>
<proteinExistence type="predicted"/>
<dbReference type="EMBL" id="JACGWM010001619">
    <property type="protein sequence ID" value="KAL0290808.1"/>
    <property type="molecule type" value="Genomic_DNA"/>
</dbReference>
<evidence type="ECO:0000256" key="2">
    <source>
        <dbReference type="ARBA" id="ARBA00023015"/>
    </source>
</evidence>
<dbReference type="Gene3D" id="2.20.25.80">
    <property type="entry name" value="WRKY domain"/>
    <property type="match status" value="1"/>
</dbReference>
<reference evidence="8" key="2">
    <citation type="journal article" date="2024" name="Plant">
        <title>Genomic evolution and insights into agronomic trait innovations of Sesamum species.</title>
        <authorList>
            <person name="Miao H."/>
            <person name="Wang L."/>
            <person name="Qu L."/>
            <person name="Liu H."/>
            <person name="Sun Y."/>
            <person name="Le M."/>
            <person name="Wang Q."/>
            <person name="Wei S."/>
            <person name="Zheng Y."/>
            <person name="Lin W."/>
            <person name="Duan Y."/>
            <person name="Cao H."/>
            <person name="Xiong S."/>
            <person name="Wang X."/>
            <person name="Wei L."/>
            <person name="Li C."/>
            <person name="Ma Q."/>
            <person name="Ju M."/>
            <person name="Zhao R."/>
            <person name="Li G."/>
            <person name="Mu C."/>
            <person name="Tian Q."/>
            <person name="Mei H."/>
            <person name="Zhang T."/>
            <person name="Gao T."/>
            <person name="Zhang H."/>
        </authorList>
    </citation>
    <scope>NUCLEOTIDE SEQUENCE</scope>
    <source>
        <strain evidence="8">KEN8</strain>
    </source>
</reference>
<evidence type="ECO:0000256" key="4">
    <source>
        <dbReference type="ARBA" id="ARBA00023163"/>
    </source>
</evidence>
<accession>A0AAW2JAK2</accession>
<dbReference type="AlphaFoldDB" id="A0AAW2JAK2"/>
<dbReference type="InterPro" id="IPR003657">
    <property type="entry name" value="WRKY_dom"/>
</dbReference>